<reference evidence="1 2" key="1">
    <citation type="submission" date="2024-02" db="EMBL/GenBank/DDBJ databases">
        <title>De novo assembly and annotation of 12 fungi associated with fruit tree decline syndrome in Ontario, Canada.</title>
        <authorList>
            <person name="Sulman M."/>
            <person name="Ellouze W."/>
            <person name="Ilyukhin E."/>
        </authorList>
    </citation>
    <scope>NUCLEOTIDE SEQUENCE [LARGE SCALE GENOMIC DNA]</scope>
    <source>
        <strain evidence="1 2">M1-105</strain>
    </source>
</reference>
<dbReference type="PANTHER" id="PTHR14614:SF156">
    <property type="entry name" value="PROTEIN-LYSINE N-METHYLTRANSFERASE EFM2"/>
    <property type="match status" value="1"/>
</dbReference>
<comment type="caution">
    <text evidence="1">The sequence shown here is derived from an EMBL/GenBank/DDBJ whole genome shotgun (WGS) entry which is preliminary data.</text>
</comment>
<name>A0ABR3SVH0_9PEZI</name>
<evidence type="ECO:0000313" key="1">
    <source>
        <dbReference type="EMBL" id="KAL1630536.1"/>
    </source>
</evidence>
<proteinExistence type="predicted"/>
<gene>
    <name evidence="1" type="ORF">SLS56_004810</name>
</gene>
<dbReference type="Gene3D" id="3.40.50.150">
    <property type="entry name" value="Vaccinia Virus protein VP39"/>
    <property type="match status" value="1"/>
</dbReference>
<keyword evidence="2" id="KW-1185">Reference proteome</keyword>
<dbReference type="SUPFAM" id="SSF53335">
    <property type="entry name" value="S-adenosyl-L-methionine-dependent methyltransferases"/>
    <property type="match status" value="1"/>
</dbReference>
<protein>
    <submittedName>
        <fullName evidence="1">Uncharacterized protein</fullName>
    </submittedName>
</protein>
<evidence type="ECO:0000313" key="2">
    <source>
        <dbReference type="Proteomes" id="UP001521116"/>
    </source>
</evidence>
<dbReference type="InterPro" id="IPR029063">
    <property type="entry name" value="SAM-dependent_MTases_sf"/>
</dbReference>
<dbReference type="PANTHER" id="PTHR14614">
    <property type="entry name" value="HEPATOCELLULAR CARCINOMA-ASSOCIATED ANTIGEN"/>
    <property type="match status" value="1"/>
</dbReference>
<dbReference type="Pfam" id="PF10294">
    <property type="entry name" value="Methyltransf_16"/>
    <property type="match status" value="1"/>
</dbReference>
<dbReference type="EMBL" id="JAJVDC020000045">
    <property type="protein sequence ID" value="KAL1630536.1"/>
    <property type="molecule type" value="Genomic_DNA"/>
</dbReference>
<dbReference type="InterPro" id="IPR019410">
    <property type="entry name" value="Methyltransf_16"/>
</dbReference>
<sequence length="408" mass="45111">MDDEDRERNGEVLHASVLDLPQLYTRPSAQELLNTLTLLTSEPPSWEGSDTEDEDTPMAVKSARRQSISATRAQPVQINPEGLTTYLTRIIASNLRWIEDDSVKEEIWEAASIRLSERSGRTAMGAISRKFRIPAAKDGPSEDISIHEPALTADNLGLKTWASSYLLSRRLWRLAADADSLPSAKGLPPHSVLELGSGTGLVGLSAAMVLGTDVLLTDLPEIVENLDRNALANEEVLARHNGTVHTAALDWTEPSSMTLSTKAVKEADYQDSQHFRFIFVADPLYSPDHPGWLVQAISARLSRDATARVVVELPLRTAYQPQVEDFLHKMQATGLKVCNEGYETGYDDWGSQGGRKAVRCWWTVWSWKTAYAGEAHAVEHDEQSVRAEGMGDSHQQLLAEFAKLDDLN</sequence>
<accession>A0ABR3SVH0</accession>
<organism evidence="1 2">
    <name type="scientific">Neofusicoccum ribis</name>
    <dbReference type="NCBI Taxonomy" id="45134"/>
    <lineage>
        <taxon>Eukaryota</taxon>
        <taxon>Fungi</taxon>
        <taxon>Dikarya</taxon>
        <taxon>Ascomycota</taxon>
        <taxon>Pezizomycotina</taxon>
        <taxon>Dothideomycetes</taxon>
        <taxon>Dothideomycetes incertae sedis</taxon>
        <taxon>Botryosphaeriales</taxon>
        <taxon>Botryosphaeriaceae</taxon>
        <taxon>Neofusicoccum</taxon>
    </lineage>
</organism>
<dbReference type="Proteomes" id="UP001521116">
    <property type="component" value="Unassembled WGS sequence"/>
</dbReference>
<dbReference type="CDD" id="cd02440">
    <property type="entry name" value="AdoMet_MTases"/>
    <property type="match status" value="1"/>
</dbReference>